<protein>
    <submittedName>
        <fullName evidence="2">Uncharacterized protein</fullName>
    </submittedName>
</protein>
<evidence type="ECO:0000256" key="1">
    <source>
        <dbReference type="SAM" id="MobiDB-lite"/>
    </source>
</evidence>
<comment type="caution">
    <text evidence="2">The sequence shown here is derived from an EMBL/GenBank/DDBJ whole genome shotgun (WGS) entry which is preliminary data.</text>
</comment>
<feature type="compositionally biased region" description="Basic and acidic residues" evidence="1">
    <location>
        <begin position="67"/>
        <end position="77"/>
    </location>
</feature>
<sequence length="85" mass="9122">MFSVDGRNRGRTLTVLPRSVVISELSVVMAAPVADRPKQRGDAPFRGRGTRRGQPSGRSGGATCRSAEARQMADARKAARIRKSA</sequence>
<accession>A0A918Z7U4</accession>
<feature type="compositionally biased region" description="Basic and acidic residues" evidence="1">
    <location>
        <begin position="35"/>
        <end position="45"/>
    </location>
</feature>
<keyword evidence="3" id="KW-1185">Reference proteome</keyword>
<evidence type="ECO:0000313" key="2">
    <source>
        <dbReference type="EMBL" id="GHE39434.1"/>
    </source>
</evidence>
<reference evidence="2" key="2">
    <citation type="submission" date="2020-09" db="EMBL/GenBank/DDBJ databases">
        <authorList>
            <person name="Sun Q."/>
            <person name="Zhou Y."/>
        </authorList>
    </citation>
    <scope>NUCLEOTIDE SEQUENCE</scope>
    <source>
        <strain evidence="2">CGMCC 4.7403</strain>
    </source>
</reference>
<dbReference type="AlphaFoldDB" id="A0A918Z7U4"/>
<feature type="region of interest" description="Disordered" evidence="1">
    <location>
        <begin position="31"/>
        <end position="85"/>
    </location>
</feature>
<gene>
    <name evidence="2" type="ORF">GCM10017771_58210</name>
</gene>
<name>A0A918Z7U4_9ACTN</name>
<evidence type="ECO:0000313" key="3">
    <source>
        <dbReference type="Proteomes" id="UP000603227"/>
    </source>
</evidence>
<organism evidence="2 3">
    <name type="scientific">Streptomyces capitiformicae</name>
    <dbReference type="NCBI Taxonomy" id="2014920"/>
    <lineage>
        <taxon>Bacteria</taxon>
        <taxon>Bacillati</taxon>
        <taxon>Actinomycetota</taxon>
        <taxon>Actinomycetes</taxon>
        <taxon>Kitasatosporales</taxon>
        <taxon>Streptomycetaceae</taxon>
        <taxon>Streptomyces</taxon>
    </lineage>
</organism>
<proteinExistence type="predicted"/>
<dbReference type="EMBL" id="BNAT01000023">
    <property type="protein sequence ID" value="GHE39434.1"/>
    <property type="molecule type" value="Genomic_DNA"/>
</dbReference>
<reference evidence="2" key="1">
    <citation type="journal article" date="2014" name="Int. J. Syst. Evol. Microbiol.">
        <title>Complete genome sequence of Corynebacterium casei LMG S-19264T (=DSM 44701T), isolated from a smear-ripened cheese.</title>
        <authorList>
            <consortium name="US DOE Joint Genome Institute (JGI-PGF)"/>
            <person name="Walter F."/>
            <person name="Albersmeier A."/>
            <person name="Kalinowski J."/>
            <person name="Ruckert C."/>
        </authorList>
    </citation>
    <scope>NUCLEOTIDE SEQUENCE</scope>
    <source>
        <strain evidence="2">CGMCC 4.7403</strain>
    </source>
</reference>
<dbReference type="Proteomes" id="UP000603227">
    <property type="component" value="Unassembled WGS sequence"/>
</dbReference>